<evidence type="ECO:0000256" key="6">
    <source>
        <dbReference type="ARBA" id="ARBA00023244"/>
    </source>
</evidence>
<evidence type="ECO:0000256" key="4">
    <source>
        <dbReference type="ARBA" id="ARBA00022679"/>
    </source>
</evidence>
<organism evidence="10 11">
    <name type="scientific">Candidatus Moanibacter tarae</name>
    <dbReference type="NCBI Taxonomy" id="2200854"/>
    <lineage>
        <taxon>Bacteria</taxon>
        <taxon>Pseudomonadati</taxon>
        <taxon>Verrucomicrobiota</taxon>
        <taxon>Opitutia</taxon>
        <taxon>Puniceicoccales</taxon>
        <taxon>Puniceicoccales incertae sedis</taxon>
        <taxon>Candidatus Moanibacter</taxon>
    </lineage>
</organism>
<keyword evidence="4 8" id="KW-0808">Transferase</keyword>
<dbReference type="KEGG" id="mtar:DF168_00485"/>
<name>A0A2Z4ABQ0_9BACT</name>
<comment type="pathway">
    <text evidence="7">Porphyrin-containing compound metabolism; siroheme biosynthesis; precorrin-2 from uroporphyrinogen III: step 1/1.</text>
</comment>
<dbReference type="SUPFAM" id="SSF53790">
    <property type="entry name" value="Tetrapyrrole methylase"/>
    <property type="match status" value="1"/>
</dbReference>
<dbReference type="GO" id="GO:0032259">
    <property type="term" value="P:methylation"/>
    <property type="evidence" value="ECO:0007669"/>
    <property type="project" value="UniProtKB-KW"/>
</dbReference>
<dbReference type="InterPro" id="IPR003043">
    <property type="entry name" value="Uropor_MeTrfase_CS"/>
</dbReference>
<dbReference type="Gene3D" id="3.40.1010.10">
    <property type="entry name" value="Cobalt-precorrin-4 Transmethylase, Domain 1"/>
    <property type="match status" value="1"/>
</dbReference>
<dbReference type="EMBL" id="CP029803">
    <property type="protein sequence ID" value="AWT59301.1"/>
    <property type="molecule type" value="Genomic_DNA"/>
</dbReference>
<comment type="similarity">
    <text evidence="1 8">Belongs to the precorrin methyltransferase family.</text>
</comment>
<dbReference type="InterPro" id="IPR006366">
    <property type="entry name" value="CobA/CysG_C"/>
</dbReference>
<dbReference type="PANTHER" id="PTHR45790">
    <property type="entry name" value="SIROHEME SYNTHASE-RELATED"/>
    <property type="match status" value="1"/>
</dbReference>
<reference evidence="10 11" key="1">
    <citation type="submission" date="2018-06" db="EMBL/GenBank/DDBJ databases">
        <title>Draft Genome Sequence of a Novel Marine Bacterium Related to the Verrucomicrobia.</title>
        <authorList>
            <person name="Vosseberg J."/>
            <person name="Martijn J."/>
            <person name="Ettema T.J.G."/>
        </authorList>
    </citation>
    <scope>NUCLEOTIDE SEQUENCE [LARGE SCALE GENOMIC DNA]</scope>
    <source>
        <strain evidence="10">TARA_B100001123</strain>
    </source>
</reference>
<dbReference type="PROSITE" id="PS00839">
    <property type="entry name" value="SUMT_1"/>
    <property type="match status" value="1"/>
</dbReference>
<accession>A0A2Z4ABQ0</accession>
<dbReference type="InterPro" id="IPR035996">
    <property type="entry name" value="4pyrrol_Methylase_sf"/>
</dbReference>
<dbReference type="PANTHER" id="PTHR45790:SF3">
    <property type="entry name" value="S-ADENOSYL-L-METHIONINE-DEPENDENT UROPORPHYRINOGEN III METHYLTRANSFERASE, CHLOROPLASTIC"/>
    <property type="match status" value="1"/>
</dbReference>
<dbReference type="GO" id="GO:0004851">
    <property type="term" value="F:uroporphyrin-III C-methyltransferase activity"/>
    <property type="evidence" value="ECO:0007669"/>
    <property type="project" value="UniProtKB-EC"/>
</dbReference>
<evidence type="ECO:0000256" key="2">
    <source>
        <dbReference type="ARBA" id="ARBA00012162"/>
    </source>
</evidence>
<dbReference type="NCBIfam" id="TIGR01469">
    <property type="entry name" value="cobA_cysG_Cterm"/>
    <property type="match status" value="1"/>
</dbReference>
<gene>
    <name evidence="10" type="primary">sumT</name>
    <name evidence="10" type="ORF">DF168_00485</name>
</gene>
<evidence type="ECO:0000256" key="1">
    <source>
        <dbReference type="ARBA" id="ARBA00005879"/>
    </source>
</evidence>
<sequence>MKGKVYIVGAGPGDPELITLKGVCALEKADVVLYDRLIDPTLLQHAPDAEHIYVGKISRQTPFNEQERIESLMVSYARIGKTVVRLKGGDPFVFGRGGEEALTLLSEDIPFQIIPGISASYAAPGNAGIPLTHRGIASSFSVFSGHHAQDSTGDVDWDIAAGVQTAVFLMGAHRLKKIVSSLINHGRSPSTPAAVIGSATTENEKVRTGTLATIAERAKDIPPPATLIVGDVVSIGTTLSSNNVSLARLIRKLHSETA</sequence>
<evidence type="ECO:0000313" key="10">
    <source>
        <dbReference type="EMBL" id="AWT59301.1"/>
    </source>
</evidence>
<dbReference type="AlphaFoldDB" id="A0A2Z4ABQ0"/>
<evidence type="ECO:0000256" key="5">
    <source>
        <dbReference type="ARBA" id="ARBA00022691"/>
    </source>
</evidence>
<keyword evidence="6" id="KW-0627">Porphyrin biosynthesis</keyword>
<protein>
    <recommendedName>
        <fullName evidence="2">uroporphyrinogen-III C-methyltransferase</fullName>
        <ecNumber evidence="2">2.1.1.107</ecNumber>
    </recommendedName>
</protein>
<dbReference type="FunFam" id="3.40.1010.10:FF:000001">
    <property type="entry name" value="Siroheme synthase"/>
    <property type="match status" value="1"/>
</dbReference>
<dbReference type="Pfam" id="PF00590">
    <property type="entry name" value="TP_methylase"/>
    <property type="match status" value="1"/>
</dbReference>
<dbReference type="InterPro" id="IPR014777">
    <property type="entry name" value="4pyrrole_Mease_sub1"/>
</dbReference>
<feature type="domain" description="Tetrapyrrole methylase" evidence="9">
    <location>
        <begin position="4"/>
        <end position="214"/>
    </location>
</feature>
<keyword evidence="5" id="KW-0949">S-adenosyl-L-methionine</keyword>
<dbReference type="NCBIfam" id="NF004790">
    <property type="entry name" value="PRK06136.1"/>
    <property type="match status" value="1"/>
</dbReference>
<dbReference type="PROSITE" id="PS00840">
    <property type="entry name" value="SUMT_2"/>
    <property type="match status" value="1"/>
</dbReference>
<evidence type="ECO:0000256" key="7">
    <source>
        <dbReference type="ARBA" id="ARBA00025705"/>
    </source>
</evidence>
<evidence type="ECO:0000256" key="3">
    <source>
        <dbReference type="ARBA" id="ARBA00022603"/>
    </source>
</evidence>
<dbReference type="GO" id="GO:0019354">
    <property type="term" value="P:siroheme biosynthetic process"/>
    <property type="evidence" value="ECO:0007669"/>
    <property type="project" value="InterPro"/>
</dbReference>
<evidence type="ECO:0000259" key="9">
    <source>
        <dbReference type="Pfam" id="PF00590"/>
    </source>
</evidence>
<dbReference type="Proteomes" id="UP000247465">
    <property type="component" value="Chromosome"/>
</dbReference>
<dbReference type="Gene3D" id="3.30.950.10">
    <property type="entry name" value="Methyltransferase, Cobalt-precorrin-4 Transmethylase, Domain 2"/>
    <property type="match status" value="1"/>
</dbReference>
<evidence type="ECO:0000256" key="8">
    <source>
        <dbReference type="RuleBase" id="RU003960"/>
    </source>
</evidence>
<proteinExistence type="inferred from homology"/>
<evidence type="ECO:0000313" key="11">
    <source>
        <dbReference type="Proteomes" id="UP000247465"/>
    </source>
</evidence>
<dbReference type="EC" id="2.1.1.107" evidence="2"/>
<dbReference type="InterPro" id="IPR000878">
    <property type="entry name" value="4pyrrol_Mease"/>
</dbReference>
<dbReference type="InterPro" id="IPR050161">
    <property type="entry name" value="Siro_Cobalamin_biosynth"/>
</dbReference>
<dbReference type="InterPro" id="IPR014776">
    <property type="entry name" value="4pyrrole_Mease_sub2"/>
</dbReference>
<dbReference type="CDD" id="cd11642">
    <property type="entry name" value="SUMT"/>
    <property type="match status" value="1"/>
</dbReference>
<keyword evidence="3 8" id="KW-0489">Methyltransferase</keyword>